<dbReference type="PANTHER" id="PTHR34040">
    <property type="entry name" value="FLAGELLAR BIOSYNTHETIC PROTEIN FLIQ"/>
    <property type="match status" value="1"/>
</dbReference>
<protein>
    <recommendedName>
        <fullName evidence="3 9">Flagellar biosynthetic protein FliQ</fullName>
    </recommendedName>
</protein>
<dbReference type="NCBIfam" id="NF004671">
    <property type="entry name" value="PRK06010.1"/>
    <property type="match status" value="1"/>
</dbReference>
<dbReference type="InterPro" id="IPR002191">
    <property type="entry name" value="Bac_export_3"/>
</dbReference>
<dbReference type="HOGENOM" id="CLU_164516_0_1_5"/>
<dbReference type="GO" id="GO:0009306">
    <property type="term" value="P:protein secretion"/>
    <property type="evidence" value="ECO:0007669"/>
    <property type="project" value="InterPro"/>
</dbReference>
<feature type="transmembrane region" description="Helical" evidence="9">
    <location>
        <begin position="12"/>
        <end position="35"/>
    </location>
</feature>
<dbReference type="OrthoDB" id="9806440at2"/>
<evidence type="ECO:0000256" key="5">
    <source>
        <dbReference type="ARBA" id="ARBA00022692"/>
    </source>
</evidence>
<dbReference type="NCBIfam" id="TIGR01402">
    <property type="entry name" value="fliQ"/>
    <property type="match status" value="1"/>
</dbReference>
<keyword evidence="5 9" id="KW-0812">Transmembrane</keyword>
<evidence type="ECO:0000256" key="7">
    <source>
        <dbReference type="ARBA" id="ARBA00023136"/>
    </source>
</evidence>
<dbReference type="EMBL" id="CP002292">
    <property type="protein sequence ID" value="ADP71771.1"/>
    <property type="molecule type" value="Genomic_DNA"/>
</dbReference>
<keyword evidence="7 9" id="KW-0472">Membrane</keyword>
<proteinExistence type="inferred from homology"/>
<dbReference type="KEGG" id="rva:Rvan_2556"/>
<keyword evidence="4 9" id="KW-1003">Cell membrane</keyword>
<feature type="transmembrane region" description="Helical" evidence="9">
    <location>
        <begin position="55"/>
        <end position="76"/>
    </location>
</feature>
<dbReference type="eggNOG" id="COG1987">
    <property type="taxonomic scope" value="Bacteria"/>
</dbReference>
<dbReference type="GO" id="GO:0044780">
    <property type="term" value="P:bacterial-type flagellum assembly"/>
    <property type="evidence" value="ECO:0007669"/>
    <property type="project" value="InterPro"/>
</dbReference>
<keyword evidence="10" id="KW-0969">Cilium</keyword>
<evidence type="ECO:0000256" key="4">
    <source>
        <dbReference type="ARBA" id="ARBA00022475"/>
    </source>
</evidence>
<evidence type="ECO:0000256" key="2">
    <source>
        <dbReference type="ARBA" id="ARBA00006156"/>
    </source>
</evidence>
<reference evidence="11" key="1">
    <citation type="journal article" date="2011" name="J. Bacteriol.">
        <title>Genome sequences of eight morphologically diverse alphaproteobacteria.</title>
        <authorList>
            <consortium name="US DOE Joint Genome Institute"/>
            <person name="Brown P.J."/>
            <person name="Kysela D.T."/>
            <person name="Buechlein A."/>
            <person name="Hemmerich C."/>
            <person name="Brun Y.V."/>
        </authorList>
    </citation>
    <scope>NUCLEOTIDE SEQUENCE [LARGE SCALE GENOMIC DNA]</scope>
    <source>
        <strain evidence="11">ATCC 17100 / ATH 3.1.1 / DSM 162 / LMG 4299</strain>
    </source>
</reference>
<name>E3I6A6_RHOVT</name>
<comment type="function">
    <text evidence="9">Role in flagellar biosynthesis.</text>
</comment>
<dbReference type="STRING" id="648757.Rvan_2556"/>
<keyword evidence="11" id="KW-1185">Reference proteome</keyword>
<gene>
    <name evidence="9" type="primary">fliQ</name>
    <name evidence="10" type="ordered locus">Rvan_2556</name>
</gene>
<sequence>MNQADAMDLVKSAIWVVILASGPMIGAAMAVGIAISLFQALTQIQEATLTFIPKIVTVFVVAMLTASFIGSVLLGISEQAYSRIEHGF</sequence>
<dbReference type="RefSeq" id="WP_013420149.1">
    <property type="nucleotide sequence ID" value="NC_014664.1"/>
</dbReference>
<evidence type="ECO:0000256" key="6">
    <source>
        <dbReference type="ARBA" id="ARBA00022989"/>
    </source>
</evidence>
<comment type="subcellular location">
    <subcellularLocation>
        <location evidence="1 9">Cell membrane</location>
        <topology evidence="1">Multi-pass membrane protein</topology>
    </subcellularLocation>
    <subcellularLocation>
        <location evidence="9">Bacterial flagellum basal body</location>
    </subcellularLocation>
</comment>
<dbReference type="GO" id="GO:0009425">
    <property type="term" value="C:bacterial-type flagellum basal body"/>
    <property type="evidence" value="ECO:0007669"/>
    <property type="project" value="UniProtKB-SubCell"/>
</dbReference>
<evidence type="ECO:0000256" key="3">
    <source>
        <dbReference type="ARBA" id="ARBA00021718"/>
    </source>
</evidence>
<dbReference type="PRINTS" id="PR00952">
    <property type="entry name" value="TYPE3IMQPROT"/>
</dbReference>
<keyword evidence="10" id="KW-0282">Flagellum</keyword>
<accession>E3I6A6</accession>
<dbReference type="AlphaFoldDB" id="E3I6A6"/>
<evidence type="ECO:0000313" key="11">
    <source>
        <dbReference type="Proteomes" id="UP000001399"/>
    </source>
</evidence>
<dbReference type="Proteomes" id="UP000001399">
    <property type="component" value="Chromosome"/>
</dbReference>
<evidence type="ECO:0000313" key="10">
    <source>
        <dbReference type="EMBL" id="ADP71771.1"/>
    </source>
</evidence>
<dbReference type="InterPro" id="IPR006305">
    <property type="entry name" value="FliQ"/>
</dbReference>
<keyword evidence="6 9" id="KW-1133">Transmembrane helix</keyword>
<organism evidence="10 11">
    <name type="scientific">Rhodomicrobium vannielii (strain ATCC 17100 / DSM 162 / LMG 4299 / NCIMB 10020 / ATH 3.1.1)</name>
    <dbReference type="NCBI Taxonomy" id="648757"/>
    <lineage>
        <taxon>Bacteria</taxon>
        <taxon>Pseudomonadati</taxon>
        <taxon>Pseudomonadota</taxon>
        <taxon>Alphaproteobacteria</taxon>
        <taxon>Hyphomicrobiales</taxon>
        <taxon>Hyphomicrobiaceae</taxon>
        <taxon>Rhodomicrobium</taxon>
    </lineage>
</organism>
<keyword evidence="10" id="KW-0966">Cell projection</keyword>
<dbReference type="Pfam" id="PF01313">
    <property type="entry name" value="Bac_export_3"/>
    <property type="match status" value="1"/>
</dbReference>
<evidence type="ECO:0000256" key="1">
    <source>
        <dbReference type="ARBA" id="ARBA00004651"/>
    </source>
</evidence>
<evidence type="ECO:0000256" key="9">
    <source>
        <dbReference type="RuleBase" id="RU364090"/>
    </source>
</evidence>
<comment type="similarity">
    <text evidence="2 9">Belongs to the FliQ/MopD/SpaQ family.</text>
</comment>
<keyword evidence="8 9" id="KW-0975">Bacterial flagellum</keyword>
<evidence type="ECO:0000256" key="8">
    <source>
        <dbReference type="ARBA" id="ARBA00023143"/>
    </source>
</evidence>
<dbReference type="PIRSF" id="PIRSF004669">
    <property type="entry name" value="FliQ"/>
    <property type="match status" value="1"/>
</dbReference>
<dbReference type="PANTHER" id="PTHR34040:SF2">
    <property type="entry name" value="FLAGELLAR BIOSYNTHETIC PROTEIN FLIQ"/>
    <property type="match status" value="1"/>
</dbReference>
<dbReference type="GO" id="GO:0005886">
    <property type="term" value="C:plasma membrane"/>
    <property type="evidence" value="ECO:0007669"/>
    <property type="project" value="UniProtKB-SubCell"/>
</dbReference>